<dbReference type="Gene3D" id="1.10.579.10">
    <property type="entry name" value="DNA Cyclobutane Dipyrimidine Photolyase, subunit A, domain 3"/>
    <property type="match status" value="1"/>
</dbReference>
<feature type="binding site" evidence="4">
    <location>
        <begin position="231"/>
        <end position="235"/>
    </location>
    <ligand>
        <name>FAD</name>
        <dbReference type="ChEBI" id="CHEBI:57692"/>
    </ligand>
</feature>
<dbReference type="KEGG" id="mnv:MNVI_30830"/>
<evidence type="ECO:0000313" key="11">
    <source>
        <dbReference type="Proteomes" id="UP000466894"/>
    </source>
</evidence>
<evidence type="ECO:0000256" key="5">
    <source>
        <dbReference type="PIRSR" id="PIRSR602081-2"/>
    </source>
</evidence>
<dbReference type="EMBL" id="AP022583">
    <property type="protein sequence ID" value="BBY07765.1"/>
    <property type="molecule type" value="Genomic_DNA"/>
</dbReference>
<dbReference type="PROSITE" id="PS00394">
    <property type="entry name" value="DNA_PHOTOLYASES_1_1"/>
    <property type="match status" value="1"/>
</dbReference>
<dbReference type="InterPro" id="IPR018394">
    <property type="entry name" value="DNA_photolyase_1_CS_C"/>
</dbReference>
<dbReference type="GO" id="GO:0071949">
    <property type="term" value="F:FAD binding"/>
    <property type="evidence" value="ECO:0007669"/>
    <property type="project" value="TreeGrafter"/>
</dbReference>
<dbReference type="GO" id="GO:0006950">
    <property type="term" value="P:response to stress"/>
    <property type="evidence" value="ECO:0007669"/>
    <property type="project" value="UniProtKB-ARBA"/>
</dbReference>
<dbReference type="Proteomes" id="UP000466894">
    <property type="component" value="Chromosome"/>
</dbReference>
<dbReference type="InterPro" id="IPR014729">
    <property type="entry name" value="Rossmann-like_a/b/a_fold"/>
</dbReference>
<evidence type="ECO:0000259" key="7">
    <source>
        <dbReference type="PROSITE" id="PS51645"/>
    </source>
</evidence>
<dbReference type="GO" id="GO:0006139">
    <property type="term" value="P:nucleobase-containing compound metabolic process"/>
    <property type="evidence" value="ECO:0007669"/>
    <property type="project" value="UniProtKB-ARBA"/>
</dbReference>
<feature type="site" description="Electron transfer via tryptophanyl radical" evidence="5">
    <location>
        <position position="347"/>
    </location>
</feature>
<dbReference type="InterPro" id="IPR002081">
    <property type="entry name" value="Cryptochrome/DNA_photolyase_1"/>
</dbReference>
<feature type="binding site" evidence="4">
    <location>
        <begin position="360"/>
        <end position="362"/>
    </location>
    <ligand>
        <name>FAD</name>
        <dbReference type="ChEBI" id="CHEBI:57692"/>
    </ligand>
</feature>
<feature type="binding site" evidence="4">
    <location>
        <position position="262"/>
    </location>
    <ligand>
        <name>FAD</name>
        <dbReference type="ChEBI" id="CHEBI:57692"/>
    </ligand>
</feature>
<keyword evidence="10" id="KW-1185">Reference proteome</keyword>
<dbReference type="GO" id="GO:0003677">
    <property type="term" value="F:DNA binding"/>
    <property type="evidence" value="ECO:0007669"/>
    <property type="project" value="TreeGrafter"/>
</dbReference>
<comment type="similarity">
    <text evidence="6">Belongs to the DNA photolyase family.</text>
</comment>
<keyword evidence="8" id="KW-0456">Lyase</keyword>
<dbReference type="SUPFAM" id="SSF52425">
    <property type="entry name" value="Cryptochrome/photolyase, N-terminal domain"/>
    <property type="match status" value="1"/>
</dbReference>
<keyword evidence="1 4" id="KW-0285">Flavoprotein</keyword>
<dbReference type="GO" id="GO:0009416">
    <property type="term" value="P:response to light stimulus"/>
    <property type="evidence" value="ECO:0007669"/>
    <property type="project" value="TreeGrafter"/>
</dbReference>
<dbReference type="SUPFAM" id="SSF48173">
    <property type="entry name" value="Cryptochrome/photolyase FAD-binding domain"/>
    <property type="match status" value="1"/>
</dbReference>
<evidence type="ECO:0000256" key="6">
    <source>
        <dbReference type="RuleBase" id="RU004182"/>
    </source>
</evidence>
<evidence type="ECO:0000256" key="3">
    <source>
        <dbReference type="ARBA" id="ARBA00022991"/>
    </source>
</evidence>
<dbReference type="RefSeq" id="WP_179961753.1">
    <property type="nucleotide sequence ID" value="NZ_AP022583.1"/>
</dbReference>
<dbReference type="PRINTS" id="PR00147">
    <property type="entry name" value="DNAPHOTLYASE"/>
</dbReference>
<dbReference type="AlphaFoldDB" id="A0A7I7PGV0"/>
<dbReference type="Gene3D" id="3.40.50.620">
    <property type="entry name" value="HUPs"/>
    <property type="match status" value="1"/>
</dbReference>
<keyword evidence="2 4" id="KW-0274">FAD</keyword>
<keyword evidence="3 6" id="KW-0157">Chromophore</keyword>
<protein>
    <submittedName>
        <fullName evidence="8">Deoxyribodipyrimidine photo-lyase</fullName>
    </submittedName>
    <submittedName>
        <fullName evidence="9">Deoxyribodipyrimidine photolyase</fullName>
    </submittedName>
</protein>
<feature type="binding site" evidence="4">
    <location>
        <begin position="265"/>
        <end position="272"/>
    </location>
    <ligand>
        <name>FAD</name>
        <dbReference type="ChEBI" id="CHEBI:57692"/>
    </ligand>
</feature>
<reference evidence="8 11" key="2">
    <citation type="journal article" date="2019" name="Emerg. Microbes Infect.">
        <title>Comprehensive subspecies identification of 175 nontuberculous mycobacteria species based on 7547 genomic profiles.</title>
        <authorList>
            <person name="Matsumoto Y."/>
            <person name="Kinjo T."/>
            <person name="Motooka D."/>
            <person name="Nabeya D."/>
            <person name="Jung N."/>
            <person name="Uechi K."/>
            <person name="Horii T."/>
            <person name="Iida T."/>
            <person name="Fujita J."/>
            <person name="Nakamura S."/>
        </authorList>
    </citation>
    <scope>NUCLEOTIDE SEQUENCE [LARGE SCALE GENOMIC DNA]</scope>
    <source>
        <strain evidence="8 11">JCM 16367</strain>
    </source>
</reference>
<dbReference type="Pfam" id="PF03441">
    <property type="entry name" value="FAD_binding_7"/>
    <property type="match status" value="1"/>
</dbReference>
<name>A0A7I7PGV0_9MYCO</name>
<accession>A0A7I7PGV0</accession>
<dbReference type="InterPro" id="IPR036134">
    <property type="entry name" value="Crypto/Photolyase_FAD-like_sf"/>
</dbReference>
<dbReference type="InterPro" id="IPR006050">
    <property type="entry name" value="DNA_photolyase_N"/>
</dbReference>
<evidence type="ECO:0000313" key="9">
    <source>
        <dbReference type="EMBL" id="ORB12329.1"/>
    </source>
</evidence>
<dbReference type="GO" id="GO:0003904">
    <property type="term" value="F:deoxyribodipyrimidine photo-lyase activity"/>
    <property type="evidence" value="ECO:0007669"/>
    <property type="project" value="TreeGrafter"/>
</dbReference>
<feature type="site" description="Electron transfer via tryptophanyl radical" evidence="5">
    <location>
        <position position="294"/>
    </location>
</feature>
<dbReference type="Pfam" id="PF00875">
    <property type="entry name" value="DNA_photolyase"/>
    <property type="match status" value="1"/>
</dbReference>
<dbReference type="InterPro" id="IPR005101">
    <property type="entry name" value="Cryptochr/Photolyase_FAD-bd"/>
</dbReference>
<dbReference type="Gene3D" id="1.25.40.80">
    <property type="match status" value="1"/>
</dbReference>
<reference evidence="8" key="3">
    <citation type="submission" date="2020-02" db="EMBL/GenBank/DDBJ databases">
        <authorList>
            <person name="Matsumoto Y."/>
            <person name="Motooka D."/>
            <person name="Nakamura S."/>
        </authorList>
    </citation>
    <scope>NUCLEOTIDE SEQUENCE</scope>
    <source>
        <strain evidence="8">JCM 16367</strain>
    </source>
</reference>
<reference evidence="9 10" key="1">
    <citation type="submission" date="2017-02" db="EMBL/GenBank/DDBJ databases">
        <title>The new phylogeny of genus Mycobacterium.</title>
        <authorList>
            <person name="Tortoli E."/>
            <person name="Trovato A."/>
            <person name="Cirillo D.M."/>
        </authorList>
    </citation>
    <scope>NUCLEOTIDE SEQUENCE [LARGE SCALE GENOMIC DNA]</scope>
    <source>
        <strain evidence="9 10">DSM 45145</strain>
    </source>
</reference>
<evidence type="ECO:0000313" key="8">
    <source>
        <dbReference type="EMBL" id="BBY07765.1"/>
    </source>
</evidence>
<dbReference type="PANTHER" id="PTHR11455:SF9">
    <property type="entry name" value="CRYPTOCHROME CIRCADIAN CLOCK 5 ISOFORM X1"/>
    <property type="match status" value="1"/>
</dbReference>
<feature type="domain" description="Photolyase/cryptochrome alpha/beta" evidence="7">
    <location>
        <begin position="2"/>
        <end position="133"/>
    </location>
</feature>
<dbReference type="PROSITE" id="PS00691">
    <property type="entry name" value="DNA_PHOTOLYASES_1_2"/>
    <property type="match status" value="1"/>
</dbReference>
<feature type="site" description="Electron transfer via tryptophanyl radical" evidence="5">
    <location>
        <position position="370"/>
    </location>
</feature>
<comment type="cofactor">
    <cofactor evidence="4">
        <name>FAD</name>
        <dbReference type="ChEBI" id="CHEBI:57692"/>
    </cofactor>
    <text evidence="4">Binds 1 FAD per subunit.</text>
</comment>
<proteinExistence type="inferred from homology"/>
<dbReference type="PROSITE" id="PS51645">
    <property type="entry name" value="PHR_CRY_ALPHA_BETA"/>
    <property type="match status" value="1"/>
</dbReference>
<evidence type="ECO:0000313" key="10">
    <source>
        <dbReference type="Proteomes" id="UP000192374"/>
    </source>
</evidence>
<sequence length="452" mass="50530">MAVTMALFTRDLRVYDNPVLSAAHRAGERIAPVFVLDEAILSSSYMTSNKAHFLAAALAELDGELRRRGGRLIVRRGSVVSEVERLVVEHSITEVHVASDVSSYAARREHRLRERLARHRCSLEVHSSSVTLSEPGELTPAGGDHFSVFTPYYRKWLHAVTRRVLPAPSRLKVVDTQSEPLPSGGQLCTHPASPKLTVGGETTARRLVKTWLGAPVDEYHRYHDDLGADATSRLSAYLHFGCISPVELVYRSRSSTEGCAAFIRQIAWRDFYAQMLAARPDTARKDYRGNNDGWQHNPALFDAWCRGQTGYPIVDAGMRQLAAEGWMHNRARLITASFLTKTLRLDWRLGAQHFMSLLVDGDVANNQLNWQWVAGTGTDTRPYRVLNPVRQAERFDANGDYVRRWVPELAHITTAKVHRPWELEPNAAPDYPSRIVDHRAAVAASRGASGGL</sequence>
<feature type="binding site" evidence="4">
    <location>
        <position position="219"/>
    </location>
    <ligand>
        <name>FAD</name>
        <dbReference type="ChEBI" id="CHEBI:57692"/>
    </ligand>
</feature>
<organism evidence="8 11">
    <name type="scientific">Mycobacterium noviomagense</name>
    <dbReference type="NCBI Taxonomy" id="459858"/>
    <lineage>
        <taxon>Bacteria</taxon>
        <taxon>Bacillati</taxon>
        <taxon>Actinomycetota</taxon>
        <taxon>Actinomycetes</taxon>
        <taxon>Mycobacteriales</taxon>
        <taxon>Mycobacteriaceae</taxon>
        <taxon>Mycobacterium</taxon>
    </lineage>
</organism>
<gene>
    <name evidence="9" type="ORF">BST37_16370</name>
    <name evidence="8" type="ORF">MNVI_30830</name>
</gene>
<dbReference type="EMBL" id="MVIC01000035">
    <property type="protein sequence ID" value="ORB12329.1"/>
    <property type="molecule type" value="Genomic_DNA"/>
</dbReference>
<dbReference type="InterPro" id="IPR036155">
    <property type="entry name" value="Crypto/Photolyase_N_sf"/>
</dbReference>
<evidence type="ECO:0000256" key="2">
    <source>
        <dbReference type="ARBA" id="ARBA00022827"/>
    </source>
</evidence>
<evidence type="ECO:0000256" key="1">
    <source>
        <dbReference type="ARBA" id="ARBA00022630"/>
    </source>
</evidence>
<dbReference type="PANTHER" id="PTHR11455">
    <property type="entry name" value="CRYPTOCHROME"/>
    <property type="match status" value="1"/>
</dbReference>
<evidence type="ECO:0000256" key="4">
    <source>
        <dbReference type="PIRSR" id="PIRSR602081-1"/>
    </source>
</evidence>
<dbReference type="Proteomes" id="UP000192374">
    <property type="component" value="Unassembled WGS sequence"/>
</dbReference>